<comment type="cofactor">
    <cofactor evidence="1">
        <name>[4Fe-4S] cluster</name>
        <dbReference type="ChEBI" id="CHEBI:49883"/>
    </cofactor>
</comment>
<keyword evidence="5 10" id="KW-0949">S-adenosyl-L-methionine</keyword>
<evidence type="ECO:0000256" key="5">
    <source>
        <dbReference type="ARBA" id="ARBA00022691"/>
    </source>
</evidence>
<dbReference type="SUPFAM" id="SSF102114">
    <property type="entry name" value="Radical SAM enzymes"/>
    <property type="match status" value="1"/>
</dbReference>
<reference evidence="12 13" key="1">
    <citation type="submission" date="2017-05" db="EMBL/GenBank/DDBJ databases">
        <authorList>
            <person name="Varghese N."/>
            <person name="Submissions S."/>
        </authorList>
    </citation>
    <scope>NUCLEOTIDE SEQUENCE [LARGE SCALE GENOMIC DNA]</scope>
    <source>
        <strain evidence="12 13">DSM 16304</strain>
    </source>
</reference>
<dbReference type="SFLD" id="SFLDG01065">
    <property type="entry name" value="anaerobic_coproporphyrinogen-I"/>
    <property type="match status" value="1"/>
</dbReference>
<protein>
    <recommendedName>
        <fullName evidence="3 10">Heme chaperone HemW</fullName>
    </recommendedName>
</protein>
<sequence>MVNSLYVHVPFCRKKCPYCDFYSGNFFELKDDYKKAIFKELSIRAPEFSQFPTVYFGGGTPSLMEASFFETLLSKLSQFSEVTVEVNPEDAKRDFLSSLNSVGVNRISLGVQSFSDKFLKFLGRGQNREDNVRALEETLSLFSNVSADIIYGIPGQSIEEFLEDLEFLLKFPVKHVSLYALTIYEGTPFEELLNAGKFSLPEEEKVSKMYYEAVELLESRGFKQYEISNFSVPGFESKHNLSYWRLENYVGLGPSAASFEDGVYTKNISDIGEYISKINEETLPIEEREEFRGRGLKEIKLIMGLRLTEGVDVKEIGIEEEMDRALKSSEVLKGLIDEGYLIYEFPKLKLDKRAYFTSNAVISLLIKELWEV</sequence>
<dbReference type="PANTHER" id="PTHR13932:SF5">
    <property type="entry name" value="RADICAL S-ADENOSYL METHIONINE DOMAIN-CONTAINING PROTEIN 1, MITOCHONDRIAL"/>
    <property type="match status" value="1"/>
</dbReference>
<evidence type="ECO:0000256" key="10">
    <source>
        <dbReference type="RuleBase" id="RU364116"/>
    </source>
</evidence>
<keyword evidence="7 10" id="KW-0408">Iron</keyword>
<dbReference type="InterPro" id="IPR006638">
    <property type="entry name" value="Elp3/MiaA/NifB-like_rSAM"/>
</dbReference>
<keyword evidence="13" id="KW-1185">Reference proteome</keyword>
<keyword evidence="9 10" id="KW-0143">Chaperone</keyword>
<dbReference type="SMART" id="SM00729">
    <property type="entry name" value="Elp3"/>
    <property type="match status" value="1"/>
</dbReference>
<evidence type="ECO:0000313" key="13">
    <source>
        <dbReference type="Proteomes" id="UP000317315"/>
    </source>
</evidence>
<name>A0A521DKH1_9BACT</name>
<dbReference type="InterPro" id="IPR034505">
    <property type="entry name" value="Coproporphyrinogen-III_oxidase"/>
</dbReference>
<evidence type="ECO:0000256" key="6">
    <source>
        <dbReference type="ARBA" id="ARBA00022723"/>
    </source>
</evidence>
<keyword evidence="10" id="KW-0963">Cytoplasm</keyword>
<evidence type="ECO:0000256" key="4">
    <source>
        <dbReference type="ARBA" id="ARBA00022617"/>
    </source>
</evidence>
<evidence type="ECO:0000259" key="11">
    <source>
        <dbReference type="PROSITE" id="PS51918"/>
    </source>
</evidence>
<evidence type="ECO:0000256" key="8">
    <source>
        <dbReference type="ARBA" id="ARBA00023014"/>
    </source>
</evidence>
<keyword evidence="6 10" id="KW-0479">Metal-binding</keyword>
<dbReference type="Proteomes" id="UP000317315">
    <property type="component" value="Unassembled WGS sequence"/>
</dbReference>
<dbReference type="GO" id="GO:0046872">
    <property type="term" value="F:metal ion binding"/>
    <property type="evidence" value="ECO:0007669"/>
    <property type="project" value="UniProtKB-UniRule"/>
</dbReference>
<gene>
    <name evidence="12" type="ORF">SAMN06269117_12210</name>
</gene>
<comment type="similarity">
    <text evidence="2">Belongs to the anaerobic coproporphyrinogen-III oxidase family. HemW subfamily.</text>
</comment>
<proteinExistence type="inferred from homology"/>
<evidence type="ECO:0000313" key="12">
    <source>
        <dbReference type="EMBL" id="SMO72197.1"/>
    </source>
</evidence>
<keyword evidence="4 10" id="KW-0349">Heme</keyword>
<dbReference type="SFLD" id="SFLDS00029">
    <property type="entry name" value="Radical_SAM"/>
    <property type="match status" value="1"/>
</dbReference>
<evidence type="ECO:0000256" key="3">
    <source>
        <dbReference type="ARBA" id="ARBA00017228"/>
    </source>
</evidence>
<dbReference type="InterPro" id="IPR013785">
    <property type="entry name" value="Aldolase_TIM"/>
</dbReference>
<dbReference type="GO" id="GO:0004109">
    <property type="term" value="F:coproporphyrinogen oxidase activity"/>
    <property type="evidence" value="ECO:0007669"/>
    <property type="project" value="InterPro"/>
</dbReference>
<dbReference type="CDD" id="cd01335">
    <property type="entry name" value="Radical_SAM"/>
    <property type="match status" value="1"/>
</dbReference>
<dbReference type="Gene3D" id="3.20.20.70">
    <property type="entry name" value="Aldolase class I"/>
    <property type="match status" value="1"/>
</dbReference>
<keyword evidence="8 10" id="KW-0411">Iron-sulfur</keyword>
<dbReference type="EMBL" id="FXTM01000022">
    <property type="protein sequence ID" value="SMO72197.1"/>
    <property type="molecule type" value="Genomic_DNA"/>
</dbReference>
<feature type="domain" description="Radical SAM core" evidence="11">
    <location>
        <begin position="1"/>
        <end position="223"/>
    </location>
</feature>
<dbReference type="AlphaFoldDB" id="A0A521DKH1"/>
<dbReference type="InterPro" id="IPR004559">
    <property type="entry name" value="HemW-like"/>
</dbReference>
<dbReference type="InterPro" id="IPR058240">
    <property type="entry name" value="rSAM_sf"/>
</dbReference>
<dbReference type="PROSITE" id="PS51918">
    <property type="entry name" value="RADICAL_SAM"/>
    <property type="match status" value="1"/>
</dbReference>
<comment type="function">
    <text evidence="10">Probably acts as a heme chaperone, transferring heme to an unknown acceptor. Binds one molecule of heme per monomer, possibly covalently. Binds 1 [4Fe-4S] cluster. The cluster is coordinated with 3 cysteines and an exchangeable S-adenosyl-L-methionine.</text>
</comment>
<dbReference type="InterPro" id="IPR007197">
    <property type="entry name" value="rSAM"/>
</dbReference>
<evidence type="ECO:0000256" key="2">
    <source>
        <dbReference type="ARBA" id="ARBA00006100"/>
    </source>
</evidence>
<dbReference type="GO" id="GO:0051539">
    <property type="term" value="F:4 iron, 4 sulfur cluster binding"/>
    <property type="evidence" value="ECO:0007669"/>
    <property type="project" value="UniProtKB-UniRule"/>
</dbReference>
<accession>A0A521DKH1</accession>
<comment type="subcellular location">
    <subcellularLocation>
        <location evidence="10">Cytoplasm</location>
    </subcellularLocation>
</comment>
<evidence type="ECO:0000256" key="9">
    <source>
        <dbReference type="ARBA" id="ARBA00023186"/>
    </source>
</evidence>
<dbReference type="NCBIfam" id="TIGR00539">
    <property type="entry name" value="hemN_rel"/>
    <property type="match status" value="1"/>
</dbReference>
<dbReference type="GO" id="GO:0005737">
    <property type="term" value="C:cytoplasm"/>
    <property type="evidence" value="ECO:0007669"/>
    <property type="project" value="UniProtKB-SubCell"/>
</dbReference>
<keyword evidence="10" id="KW-0004">4Fe-4S</keyword>
<dbReference type="Pfam" id="PF04055">
    <property type="entry name" value="Radical_SAM"/>
    <property type="match status" value="1"/>
</dbReference>
<dbReference type="SFLD" id="SFLDF00562">
    <property type="entry name" value="HemN-like__clustered_with_heat"/>
    <property type="match status" value="1"/>
</dbReference>
<evidence type="ECO:0000256" key="1">
    <source>
        <dbReference type="ARBA" id="ARBA00001966"/>
    </source>
</evidence>
<dbReference type="PANTHER" id="PTHR13932">
    <property type="entry name" value="COPROPORPHYRINIGEN III OXIDASE"/>
    <property type="match status" value="1"/>
</dbReference>
<evidence type="ECO:0000256" key="7">
    <source>
        <dbReference type="ARBA" id="ARBA00023004"/>
    </source>
</evidence>
<dbReference type="SFLD" id="SFLDG01082">
    <property type="entry name" value="B12-binding_domain_containing"/>
    <property type="match status" value="1"/>
</dbReference>
<organism evidence="12 13">
    <name type="scientific">Balnearium lithotrophicum</name>
    <dbReference type="NCBI Taxonomy" id="223788"/>
    <lineage>
        <taxon>Bacteria</taxon>
        <taxon>Pseudomonadati</taxon>
        <taxon>Aquificota</taxon>
        <taxon>Aquificia</taxon>
        <taxon>Desulfurobacteriales</taxon>
        <taxon>Desulfurobacteriaceae</taxon>
        <taxon>Balnearium</taxon>
    </lineage>
</organism>
<dbReference type="GO" id="GO:0006779">
    <property type="term" value="P:porphyrin-containing compound biosynthetic process"/>
    <property type="evidence" value="ECO:0007669"/>
    <property type="project" value="InterPro"/>
</dbReference>